<accession>A0A0K8PBK9</accession>
<dbReference type="CDD" id="cd06259">
    <property type="entry name" value="YdcF-like"/>
    <property type="match status" value="1"/>
</dbReference>
<keyword evidence="1" id="KW-0472">Membrane</keyword>
<feature type="domain" description="DUF218" evidence="2">
    <location>
        <begin position="203"/>
        <end position="343"/>
    </location>
</feature>
<feature type="transmembrane region" description="Helical" evidence="1">
    <location>
        <begin position="92"/>
        <end position="115"/>
    </location>
</feature>
<dbReference type="InterPro" id="IPR051599">
    <property type="entry name" value="Cell_Envelope_Assoc"/>
</dbReference>
<evidence type="ECO:0000313" key="4">
    <source>
        <dbReference type="Proteomes" id="UP000053370"/>
    </source>
</evidence>
<feature type="transmembrane region" description="Helical" evidence="1">
    <location>
        <begin position="30"/>
        <end position="49"/>
    </location>
</feature>
<evidence type="ECO:0000313" key="3">
    <source>
        <dbReference type="EMBL" id="GAP40026.1"/>
    </source>
</evidence>
<organism evidence="3">
    <name type="scientific">Flexilinea flocculi</name>
    <dbReference type="NCBI Taxonomy" id="1678840"/>
    <lineage>
        <taxon>Bacteria</taxon>
        <taxon>Bacillati</taxon>
        <taxon>Chloroflexota</taxon>
        <taxon>Anaerolineae</taxon>
        <taxon>Anaerolineales</taxon>
        <taxon>Anaerolineaceae</taxon>
        <taxon>Flexilinea</taxon>
    </lineage>
</organism>
<dbReference type="OrthoDB" id="9782395at2"/>
<dbReference type="Proteomes" id="UP000053370">
    <property type="component" value="Unassembled WGS sequence"/>
</dbReference>
<gene>
    <name evidence="3" type="ORF">ATC1_12566</name>
</gene>
<dbReference type="InterPro" id="IPR003848">
    <property type="entry name" value="DUF218"/>
</dbReference>
<feature type="transmembrane region" description="Helical" evidence="1">
    <location>
        <begin position="127"/>
        <end position="152"/>
    </location>
</feature>
<feature type="transmembrane region" description="Helical" evidence="1">
    <location>
        <begin position="5"/>
        <end position="24"/>
    </location>
</feature>
<dbReference type="Pfam" id="PF02698">
    <property type="entry name" value="DUF218"/>
    <property type="match status" value="1"/>
</dbReference>
<sequence length="357" mass="41053">MFNWIILVIGDLAVTALEGFYMGVGIRESAAVIHILGMTIPTFGIWLLFSWLLKIYDWKCNPVSADEPKGSQRSFRDLIPLLKNVIRAQKPFRLAAVWFGTSLFAVFWQTWYWYWILKLDRGISLRFTFFFCLVGINFLFFWRMIWSAFVMLRILAREHLLFRIFCWVSVIFVVLYQIPAVILTIRYDPQKYTLTEIKTLPYDTALVFGAGVYQNGTASSVLRDRVNTAVELYHSGLVKSIIMSGDNSDQSRNEVDVMTDLAINQDVPEQAVLKDPAGMDTALTCFHALDQFGKDSAVLVTQGFHTTRALYTCDHYGVKAVSVAADQSVYNIFSWLTWHLRDWIGLTLVWINYELLP</sequence>
<name>A0A0K8PBK9_9CHLR</name>
<keyword evidence="1" id="KW-1133">Transmembrane helix</keyword>
<keyword evidence="1" id="KW-0812">Transmembrane</keyword>
<dbReference type="AlphaFoldDB" id="A0A0K8PBK9"/>
<dbReference type="EMBL" id="DF968180">
    <property type="protein sequence ID" value="GAP40026.1"/>
    <property type="molecule type" value="Genomic_DNA"/>
</dbReference>
<dbReference type="PANTHER" id="PTHR30336:SF6">
    <property type="entry name" value="INTEGRAL MEMBRANE PROTEIN"/>
    <property type="match status" value="1"/>
</dbReference>
<feature type="transmembrane region" description="Helical" evidence="1">
    <location>
        <begin position="164"/>
        <end position="185"/>
    </location>
</feature>
<dbReference type="GO" id="GO:0005886">
    <property type="term" value="C:plasma membrane"/>
    <property type="evidence" value="ECO:0007669"/>
    <property type="project" value="TreeGrafter"/>
</dbReference>
<protein>
    <submittedName>
        <fullName evidence="3">Uncharacterized periplasmic protein SanA, affects membrane permeability for vancomycin</fullName>
    </submittedName>
</protein>
<evidence type="ECO:0000259" key="2">
    <source>
        <dbReference type="Pfam" id="PF02698"/>
    </source>
</evidence>
<proteinExistence type="predicted"/>
<dbReference type="RefSeq" id="WP_062278932.1">
    <property type="nucleotide sequence ID" value="NZ_DF968180.1"/>
</dbReference>
<reference evidence="3" key="1">
    <citation type="journal article" date="2015" name="Genome Announc.">
        <title>Draft Genome Sequence of Anaerolineae Strain TC1, a Novel Isolate from a Methanogenic Wastewater Treatment System.</title>
        <authorList>
            <person name="Matsuura N."/>
            <person name="Tourlousse D.M."/>
            <person name="Sun L."/>
            <person name="Toyonaga M."/>
            <person name="Kuroda K."/>
            <person name="Ohashi A."/>
            <person name="Cruz R."/>
            <person name="Yamaguchi T."/>
            <person name="Sekiguchi Y."/>
        </authorList>
    </citation>
    <scope>NUCLEOTIDE SEQUENCE [LARGE SCALE GENOMIC DNA]</scope>
    <source>
        <strain evidence="3">TC1</strain>
    </source>
</reference>
<dbReference type="PANTHER" id="PTHR30336">
    <property type="entry name" value="INNER MEMBRANE PROTEIN, PROBABLE PERMEASE"/>
    <property type="match status" value="1"/>
</dbReference>
<evidence type="ECO:0000256" key="1">
    <source>
        <dbReference type="SAM" id="Phobius"/>
    </source>
</evidence>
<keyword evidence="4" id="KW-1185">Reference proteome</keyword>